<dbReference type="InterPro" id="IPR018152">
    <property type="entry name" value="SOD_Cu/Zn_BS"/>
</dbReference>
<dbReference type="KEGG" id="ete:ETEE_2003"/>
<evidence type="ECO:0000256" key="2">
    <source>
        <dbReference type="RuleBase" id="RU000393"/>
    </source>
</evidence>
<proteinExistence type="inferred from homology"/>
<dbReference type="Gene3D" id="2.60.40.200">
    <property type="entry name" value="Superoxide dismutase, copper/zinc binding domain"/>
    <property type="match status" value="1"/>
</dbReference>
<dbReference type="EMBL" id="CP006664">
    <property type="protein sequence ID" value="AIJ08448.1"/>
    <property type="molecule type" value="Genomic_DNA"/>
</dbReference>
<name>A0A076LP95_9GAMM</name>
<dbReference type="Pfam" id="PF00080">
    <property type="entry name" value="Sod_Cu"/>
    <property type="match status" value="1"/>
</dbReference>
<dbReference type="PANTHER" id="PTHR10003">
    <property type="entry name" value="SUPEROXIDE DISMUTASE CU-ZN -RELATED"/>
    <property type="match status" value="1"/>
</dbReference>
<evidence type="ECO:0000256" key="1">
    <source>
        <dbReference type="ARBA" id="ARBA00010457"/>
    </source>
</evidence>
<keyword evidence="3" id="KW-0732">Signal</keyword>
<feature type="chain" id="PRO_5001714686" description="Superoxide dismutase [Cu-Zn]" evidence="3">
    <location>
        <begin position="37"/>
        <end position="191"/>
    </location>
</feature>
<dbReference type="NCBIfam" id="NF007628">
    <property type="entry name" value="PRK10290.1"/>
    <property type="match status" value="1"/>
</dbReference>
<reference evidence="5 6" key="1">
    <citation type="journal article" date="2012" name="PLoS ONE">
        <title>Edwardsiella comparative phylogenomics reveal the new intra/inter-species taxonomic relationships, virulence evolution and niche adaptation mechanisms.</title>
        <authorList>
            <person name="Yang M."/>
            <person name="Lv Y."/>
            <person name="Xiao J."/>
            <person name="Wu H."/>
            <person name="Zheng H."/>
            <person name="Liu Q."/>
            <person name="Zhang Y."/>
            <person name="Wang Q."/>
        </authorList>
    </citation>
    <scope>NUCLEOTIDE SEQUENCE [LARGE SCALE GENOMIC DNA]</scope>
    <source>
        <strain evidence="6">080813</strain>
    </source>
</reference>
<dbReference type="Proteomes" id="UP000028681">
    <property type="component" value="Chromosome"/>
</dbReference>
<keyword evidence="2" id="KW-0479">Metal-binding</keyword>
<dbReference type="InterPro" id="IPR001424">
    <property type="entry name" value="SOD_Cu_Zn_dom"/>
</dbReference>
<accession>A0A076LP95</accession>
<dbReference type="SUPFAM" id="SSF49329">
    <property type="entry name" value="Cu,Zn superoxide dismutase-like"/>
    <property type="match status" value="1"/>
</dbReference>
<dbReference type="HOGENOM" id="CLU_056632_7_1_6"/>
<comment type="function">
    <text evidence="2">Destroys radicals which are normally produced within the cells and which are toxic to biological systems.</text>
</comment>
<dbReference type="GO" id="GO:0004784">
    <property type="term" value="F:superoxide dismutase activity"/>
    <property type="evidence" value="ECO:0007669"/>
    <property type="project" value="UniProtKB-EC"/>
</dbReference>
<evidence type="ECO:0000313" key="5">
    <source>
        <dbReference type="EMBL" id="AIJ08448.1"/>
    </source>
</evidence>
<keyword evidence="2" id="KW-0186">Copper</keyword>
<keyword evidence="2" id="KW-0862">Zinc</keyword>
<dbReference type="InterPro" id="IPR036423">
    <property type="entry name" value="SOD-like_Cu/Zn_dom_sf"/>
</dbReference>
<protein>
    <recommendedName>
        <fullName evidence="2">Superoxide dismutase [Cu-Zn]</fullName>
        <ecNumber evidence="2">1.15.1.1</ecNumber>
    </recommendedName>
</protein>
<feature type="domain" description="Superoxide dismutase copper/zinc binding" evidence="4">
    <location>
        <begin position="56"/>
        <end position="190"/>
    </location>
</feature>
<comment type="cofactor">
    <cofactor evidence="2">
        <name>Cu cation</name>
        <dbReference type="ChEBI" id="CHEBI:23378"/>
    </cofactor>
    <text evidence="2">Binds 1 copper ion per subunit.</text>
</comment>
<comment type="similarity">
    <text evidence="1 2">Belongs to the Cu-Zn superoxide dismutase family.</text>
</comment>
<dbReference type="AlphaFoldDB" id="A0A076LP95"/>
<dbReference type="EC" id="1.15.1.1" evidence="2"/>
<dbReference type="PROSITE" id="PS00332">
    <property type="entry name" value="SOD_CU_ZN_2"/>
    <property type="match status" value="1"/>
</dbReference>
<dbReference type="GO" id="GO:0005507">
    <property type="term" value="F:copper ion binding"/>
    <property type="evidence" value="ECO:0007669"/>
    <property type="project" value="InterPro"/>
</dbReference>
<gene>
    <name evidence="5" type="ORF">ETEE_2003</name>
</gene>
<comment type="catalytic activity">
    <reaction evidence="2">
        <text>2 superoxide + 2 H(+) = H2O2 + O2</text>
        <dbReference type="Rhea" id="RHEA:20696"/>
        <dbReference type="ChEBI" id="CHEBI:15378"/>
        <dbReference type="ChEBI" id="CHEBI:15379"/>
        <dbReference type="ChEBI" id="CHEBI:16240"/>
        <dbReference type="ChEBI" id="CHEBI:18421"/>
        <dbReference type="EC" id="1.15.1.1"/>
    </reaction>
</comment>
<keyword evidence="2 5" id="KW-0560">Oxidoreductase</keyword>
<feature type="signal peptide" evidence="3">
    <location>
        <begin position="1"/>
        <end position="36"/>
    </location>
</feature>
<evidence type="ECO:0000256" key="3">
    <source>
        <dbReference type="SAM" id="SignalP"/>
    </source>
</evidence>
<evidence type="ECO:0000313" key="6">
    <source>
        <dbReference type="Proteomes" id="UP000028681"/>
    </source>
</evidence>
<dbReference type="CDD" id="cd00305">
    <property type="entry name" value="Cu-Zn_Superoxide_Dismutase"/>
    <property type="match status" value="1"/>
</dbReference>
<organism evidence="5 6">
    <name type="scientific">Edwardsiella anguillarum ET080813</name>
    <dbReference type="NCBI Taxonomy" id="667120"/>
    <lineage>
        <taxon>Bacteria</taxon>
        <taxon>Pseudomonadati</taxon>
        <taxon>Pseudomonadota</taxon>
        <taxon>Gammaproteobacteria</taxon>
        <taxon>Enterobacterales</taxon>
        <taxon>Hafniaceae</taxon>
        <taxon>Edwardsiella</taxon>
    </lineage>
</organism>
<evidence type="ECO:0000259" key="4">
    <source>
        <dbReference type="Pfam" id="PF00080"/>
    </source>
</evidence>
<comment type="cofactor">
    <cofactor evidence="2">
        <name>Zn(2+)</name>
        <dbReference type="ChEBI" id="CHEBI:29105"/>
    </cofactor>
    <text evidence="2">Binds 1 zinc ion per subunit.</text>
</comment>
<sequence length="191" mass="20058">MKMECRDYKKQYGDNDMKKMKILVLATALMSGAAYSASESITLYEAGPQGAGPTIGEVTVSETPYGLLFTPSLRGLPQGIHGFHVHENASCLPGVKEGKPVPALMAGGHWDPEKRGKHMGPYSDAGHLGDLPGLVVNADGTANYAVLAPRLKSLAQLKGHALMVHVGGDNYDDHPHALGGGGARMACGVIQ</sequence>
<dbReference type="InterPro" id="IPR024134">
    <property type="entry name" value="SOD_Cu/Zn_/chaperone"/>
</dbReference>